<feature type="region of interest" description="Disordered" evidence="3">
    <location>
        <begin position="49"/>
        <end position="90"/>
    </location>
</feature>
<dbReference type="PANTHER" id="PTHR21501">
    <property type="entry name" value="PROTEIN FAM-161"/>
    <property type="match status" value="1"/>
</dbReference>
<feature type="region of interest" description="Disordered" evidence="3">
    <location>
        <begin position="323"/>
        <end position="409"/>
    </location>
</feature>
<dbReference type="PANTHER" id="PTHR21501:SF1">
    <property type="entry name" value="PROTEIN FAM-161"/>
    <property type="match status" value="1"/>
</dbReference>
<dbReference type="InterPro" id="IPR019579">
    <property type="entry name" value="FAM161A/B"/>
</dbReference>
<evidence type="ECO:0000256" key="3">
    <source>
        <dbReference type="SAM" id="MobiDB-lite"/>
    </source>
</evidence>
<organism evidence="5 6">
    <name type="scientific">Trypanosoma rangeli SC58</name>
    <dbReference type="NCBI Taxonomy" id="429131"/>
    <lineage>
        <taxon>Eukaryota</taxon>
        <taxon>Discoba</taxon>
        <taxon>Euglenozoa</taxon>
        <taxon>Kinetoplastea</taxon>
        <taxon>Metakinetoplastina</taxon>
        <taxon>Trypanosomatida</taxon>
        <taxon>Trypanosomatidae</taxon>
        <taxon>Trypanosoma</taxon>
        <taxon>Herpetosoma</taxon>
    </lineage>
</organism>
<feature type="compositionally biased region" description="Polar residues" evidence="3">
    <location>
        <begin position="74"/>
        <end position="85"/>
    </location>
</feature>
<reference evidence="5 6" key="1">
    <citation type="submission" date="2013-07" db="EMBL/GenBank/DDBJ databases">
        <authorList>
            <person name="Stoco P.H."/>
            <person name="Wagner G."/>
            <person name="Gerber A."/>
            <person name="Zaha A."/>
            <person name="Thompson C."/>
            <person name="Bartholomeu D.C."/>
            <person name="Luckemeyer D.D."/>
            <person name="Bahia D."/>
            <person name="Loreto E."/>
            <person name="Prestes E.B."/>
            <person name="Lima F.M."/>
            <person name="Rodrigues-Luiz G."/>
            <person name="Vallejo G.A."/>
            <person name="Filho J.F."/>
            <person name="Monteiro K.M."/>
            <person name="Tyler K.M."/>
            <person name="de Almeida L.G."/>
            <person name="Ortiz M.F."/>
            <person name="Siervo M.A."/>
            <person name="de Moraes M.H."/>
            <person name="Cunha O.L."/>
            <person name="Mendonca-Neto R."/>
            <person name="Silva R."/>
            <person name="Teixeira S.M."/>
            <person name="Murta S.M."/>
            <person name="Sincero T.C."/>
            <person name="Mendes T.A."/>
            <person name="Urmenyi T.P."/>
            <person name="Silva V.G."/>
            <person name="da Rocha W.D."/>
            <person name="Andersson B."/>
            <person name="Romanha A.J."/>
            <person name="Steindel M."/>
            <person name="de Vasconcelos A.T."/>
            <person name="Grisard E.C."/>
        </authorList>
    </citation>
    <scope>NUCLEOTIDE SEQUENCE [LARGE SCALE GENOMIC DNA]</scope>
    <source>
        <strain evidence="5 6">SC58</strain>
    </source>
</reference>
<keyword evidence="4" id="KW-1133">Transmembrane helix</keyword>
<evidence type="ECO:0000256" key="1">
    <source>
        <dbReference type="ARBA" id="ARBA00006663"/>
    </source>
</evidence>
<feature type="compositionally biased region" description="Polar residues" evidence="3">
    <location>
        <begin position="331"/>
        <end position="343"/>
    </location>
</feature>
<dbReference type="GO" id="GO:0005856">
    <property type="term" value="C:cytoskeleton"/>
    <property type="evidence" value="ECO:0007669"/>
    <property type="project" value="UniProtKB-ARBA"/>
</dbReference>
<feature type="compositionally biased region" description="Basic and acidic residues" evidence="3">
    <location>
        <begin position="353"/>
        <end position="376"/>
    </location>
</feature>
<accession>A0A061J1Z5</accession>
<keyword evidence="2" id="KW-0175">Coiled coil</keyword>
<keyword evidence="4" id="KW-0812">Transmembrane</keyword>
<comment type="similarity">
    <text evidence="1">Belongs to the FAM161 family.</text>
</comment>
<gene>
    <name evidence="5" type="ORF">TRSC58_03953</name>
</gene>
<keyword evidence="6" id="KW-1185">Reference proteome</keyword>
<name>A0A061J1Z5_TRYRA</name>
<dbReference type="Proteomes" id="UP000031737">
    <property type="component" value="Unassembled WGS sequence"/>
</dbReference>
<dbReference type="OrthoDB" id="2150121at2759"/>
<proteinExistence type="inferred from homology"/>
<feature type="compositionally biased region" description="Low complexity" evidence="3">
    <location>
        <begin position="49"/>
        <end position="63"/>
    </location>
</feature>
<dbReference type="VEuPathDB" id="TriTrypDB:TRSC58_03953"/>
<keyword evidence="4" id="KW-0472">Membrane</keyword>
<dbReference type="Pfam" id="PF10595">
    <property type="entry name" value="FAM161A_B"/>
    <property type="match status" value="1"/>
</dbReference>
<dbReference type="EMBL" id="AUPL01003953">
    <property type="protein sequence ID" value="ESL08345.1"/>
    <property type="molecule type" value="Genomic_DNA"/>
</dbReference>
<protein>
    <submittedName>
        <fullName evidence="5">Uncharacterized protein</fullName>
    </submittedName>
</protein>
<evidence type="ECO:0000313" key="5">
    <source>
        <dbReference type="EMBL" id="ESL08345.1"/>
    </source>
</evidence>
<evidence type="ECO:0000256" key="2">
    <source>
        <dbReference type="ARBA" id="ARBA00023054"/>
    </source>
</evidence>
<sequence length="464" mass="50135">MPPPVVPVGGPIEAPAASQMIMVGNAPATTGAGGGATIARPSVPTPVVAAGAAAGEEGATSVTQQPRKRRGKSSDPSKYNRNMTFKPQIRGGVPDFNTMWAEDRLMMAERKRKLRPTEVQPFNLTHSSKETIVRGRSALPAKRFMSSARSGQRCRSLANEVKATRPTSQPAGGDKKIVPKGTRAHAIRTQAVFSKYLSSAEANGACESTREELTALHKGWERQKIVNARLKEYLKGTSVNTDAVIKEKVRALRQRGREMEREAIERLGEMQKRVAQIPPIFVEPTHLYDIATARVETEKEIMRILKDTGVDAGTLTAILSGDSKEAAESGGVTTTIETTNNASDAGVTTAVEPKNEEKSKMEGSSTTRDRGGKRSDSSGSDTQSGSDTGSISSSSNSSETAVHEGKGDYEDDFETSSAFSTASVIKKKNLFTFFFCCLFVVVWLPFVFFPICFFFRLFVCSSSS</sequence>
<evidence type="ECO:0000313" key="6">
    <source>
        <dbReference type="Proteomes" id="UP000031737"/>
    </source>
</evidence>
<dbReference type="GO" id="GO:0044782">
    <property type="term" value="P:cilium organization"/>
    <property type="evidence" value="ECO:0007669"/>
    <property type="project" value="TreeGrafter"/>
</dbReference>
<feature type="compositionally biased region" description="Low complexity" evidence="3">
    <location>
        <begin position="377"/>
        <end position="400"/>
    </location>
</feature>
<comment type="caution">
    <text evidence="5">The sequence shown here is derived from an EMBL/GenBank/DDBJ whole genome shotgun (WGS) entry which is preliminary data.</text>
</comment>
<feature type="transmembrane region" description="Helical" evidence="4">
    <location>
        <begin position="430"/>
        <end position="459"/>
    </location>
</feature>
<evidence type="ECO:0000256" key="4">
    <source>
        <dbReference type="SAM" id="Phobius"/>
    </source>
</evidence>
<dbReference type="GO" id="GO:0005929">
    <property type="term" value="C:cilium"/>
    <property type="evidence" value="ECO:0007669"/>
    <property type="project" value="TreeGrafter"/>
</dbReference>
<dbReference type="InterPro" id="IPR051655">
    <property type="entry name" value="FAM161"/>
</dbReference>
<dbReference type="AlphaFoldDB" id="A0A061J1Z5"/>